<keyword evidence="3" id="KW-0808">Transferase</keyword>
<organism evidence="13 14">
    <name type="scientific">Iris pallida</name>
    <name type="common">Sweet iris</name>
    <dbReference type="NCBI Taxonomy" id="29817"/>
    <lineage>
        <taxon>Eukaryota</taxon>
        <taxon>Viridiplantae</taxon>
        <taxon>Streptophyta</taxon>
        <taxon>Embryophyta</taxon>
        <taxon>Tracheophyta</taxon>
        <taxon>Spermatophyta</taxon>
        <taxon>Magnoliopsida</taxon>
        <taxon>Liliopsida</taxon>
        <taxon>Asparagales</taxon>
        <taxon>Iridaceae</taxon>
        <taxon>Iridoideae</taxon>
        <taxon>Irideae</taxon>
        <taxon>Iris</taxon>
    </lineage>
</organism>
<evidence type="ECO:0000256" key="3">
    <source>
        <dbReference type="ARBA" id="ARBA00022679"/>
    </source>
</evidence>
<evidence type="ECO:0000256" key="9">
    <source>
        <dbReference type="ARBA" id="ARBA00023316"/>
    </source>
</evidence>
<dbReference type="AlphaFoldDB" id="A0AAX6GZ49"/>
<proteinExistence type="inferred from homology"/>
<keyword evidence="14" id="KW-1185">Reference proteome</keyword>
<comment type="similarity">
    <text evidence="10">Belongs to the glycosyltransferase 8 family. Glycogenin subfamily.</text>
</comment>
<evidence type="ECO:0000256" key="6">
    <source>
        <dbReference type="ARBA" id="ARBA00022989"/>
    </source>
</evidence>
<dbReference type="InterPro" id="IPR002495">
    <property type="entry name" value="Glyco_trans_8"/>
</dbReference>
<evidence type="ECO:0000256" key="4">
    <source>
        <dbReference type="ARBA" id="ARBA00022692"/>
    </source>
</evidence>
<sequence>MGFGEMVKSAASKSLVIKINLTFLAVFLIVYLALLLQPPPLYEKINGNSAVHCSLRECIMKKVEDRMMKKMAGGEKRKGKAIPAIFNKSVHGDHPMRIGIVNMGPEEEFDWGSIGEAVAVEFEHVSGNLEWKDLFPEWIDEEEENEGTSCPEIPMPDLSSAEELDVVVARIPCRQPESGWNRDVFRLQAHLVAARLAARRGRRDGSGKVRVAVKSECRPMMEIFRCDDVVGREGEWWMFEVDGERLEEKMELPVGSCMLSMPLWQKGNNEAYDLSKFGDRQVASAKKEAYATVLHSSDLYVCGAIVLAQSILKSGSTRDLILLHDASIPQPKLLALSAAGWKLRMITRIRNPRAEKNSYNEYNYSKLRLWQLTDYHKLIFIDADIIVLRNLDILFSFPQITAVGNDGVIFNSGIMVIEPSNCTFKTLMKRRYDVISYNGGDQGFLNEVFVWWHRLPRRVNFLKNFWSNDTAEAVVKNSLFGADPPQLYAIHYLGLKPWVCHKQYDCNWNIGEKRVYASDIAHQRWWKVHDDMDEGLKGFCGLSKERKESLESERKGAEELDIGDGHWRIKID</sequence>
<evidence type="ECO:0000256" key="8">
    <source>
        <dbReference type="ARBA" id="ARBA00023211"/>
    </source>
</evidence>
<dbReference type="GO" id="GO:0016757">
    <property type="term" value="F:glycosyltransferase activity"/>
    <property type="evidence" value="ECO:0007669"/>
    <property type="project" value="UniProtKB-KW"/>
</dbReference>
<keyword evidence="8" id="KW-0464">Manganese</keyword>
<dbReference type="CDD" id="cd02537">
    <property type="entry name" value="GT8_Glycogenin"/>
    <property type="match status" value="1"/>
</dbReference>
<dbReference type="EC" id="2.4.1.-" evidence="11"/>
<evidence type="ECO:0000256" key="1">
    <source>
        <dbReference type="ARBA" id="ARBA00004323"/>
    </source>
</evidence>
<dbReference type="GO" id="GO:0000139">
    <property type="term" value="C:Golgi membrane"/>
    <property type="evidence" value="ECO:0007669"/>
    <property type="project" value="UniProtKB-SubCell"/>
</dbReference>
<keyword evidence="6 12" id="KW-1133">Transmembrane helix</keyword>
<comment type="subcellular location">
    <subcellularLocation>
        <location evidence="1">Golgi apparatus membrane</location>
        <topology evidence="1">Single-pass type II membrane protein</topology>
    </subcellularLocation>
</comment>
<accession>A0AAX6GZ49</accession>
<dbReference type="Gene3D" id="3.90.550.10">
    <property type="entry name" value="Spore Coat Polysaccharide Biosynthesis Protein SpsA, Chain A"/>
    <property type="match status" value="1"/>
</dbReference>
<evidence type="ECO:0000256" key="7">
    <source>
        <dbReference type="ARBA" id="ARBA00023136"/>
    </source>
</evidence>
<dbReference type="GO" id="GO:0046872">
    <property type="term" value="F:metal ion binding"/>
    <property type="evidence" value="ECO:0007669"/>
    <property type="project" value="UniProtKB-KW"/>
</dbReference>
<dbReference type="InterPro" id="IPR029044">
    <property type="entry name" value="Nucleotide-diphossugar_trans"/>
</dbReference>
<keyword evidence="4 12" id="KW-0812">Transmembrane</keyword>
<reference evidence="13" key="1">
    <citation type="journal article" date="2023" name="GigaByte">
        <title>Genome assembly of the bearded iris, Iris pallida Lam.</title>
        <authorList>
            <person name="Bruccoleri R.E."/>
            <person name="Oakeley E.J."/>
            <person name="Faust A.M.E."/>
            <person name="Altorfer M."/>
            <person name="Dessus-Babus S."/>
            <person name="Burckhardt D."/>
            <person name="Oertli M."/>
            <person name="Naumann U."/>
            <person name="Petersen F."/>
            <person name="Wong J."/>
        </authorList>
    </citation>
    <scope>NUCLEOTIDE SEQUENCE</scope>
    <source>
        <strain evidence="13">GSM-AAB239-AS_SAM_17_03QT</strain>
    </source>
</reference>
<evidence type="ECO:0000256" key="11">
    <source>
        <dbReference type="RuleBase" id="RU362027"/>
    </source>
</evidence>
<dbReference type="EMBL" id="JANAVB010014797">
    <property type="protein sequence ID" value="KAJ6833823.1"/>
    <property type="molecule type" value="Genomic_DNA"/>
</dbReference>
<dbReference type="SUPFAM" id="SSF53448">
    <property type="entry name" value="Nucleotide-diphospho-sugar transferases"/>
    <property type="match status" value="1"/>
</dbReference>
<dbReference type="PANTHER" id="PTHR11183">
    <property type="entry name" value="GLYCOGENIN SUBFAMILY MEMBER"/>
    <property type="match status" value="1"/>
</dbReference>
<keyword evidence="2" id="KW-0328">Glycosyltransferase</keyword>
<dbReference type="Pfam" id="PF01501">
    <property type="entry name" value="Glyco_transf_8"/>
    <property type="match status" value="1"/>
</dbReference>
<evidence type="ECO:0000313" key="13">
    <source>
        <dbReference type="EMBL" id="KAJ6833823.1"/>
    </source>
</evidence>
<evidence type="ECO:0000256" key="2">
    <source>
        <dbReference type="ARBA" id="ARBA00022676"/>
    </source>
</evidence>
<evidence type="ECO:0000313" key="14">
    <source>
        <dbReference type="Proteomes" id="UP001140949"/>
    </source>
</evidence>
<dbReference type="FunFam" id="3.90.550.10:FF:000018">
    <property type="entry name" value="Hexosyltransferase"/>
    <property type="match status" value="1"/>
</dbReference>
<keyword evidence="5" id="KW-0479">Metal-binding</keyword>
<protein>
    <recommendedName>
        <fullName evidence="11">Hexosyltransferase</fullName>
        <ecNumber evidence="11">2.4.1.-</ecNumber>
    </recommendedName>
</protein>
<evidence type="ECO:0000256" key="12">
    <source>
        <dbReference type="SAM" id="Phobius"/>
    </source>
</evidence>
<keyword evidence="7 12" id="KW-0472">Membrane</keyword>
<reference evidence="13" key="2">
    <citation type="submission" date="2023-04" db="EMBL/GenBank/DDBJ databases">
        <authorList>
            <person name="Bruccoleri R.E."/>
            <person name="Oakeley E.J."/>
            <person name="Faust A.-M."/>
            <person name="Dessus-Babus S."/>
            <person name="Altorfer M."/>
            <person name="Burckhardt D."/>
            <person name="Oertli M."/>
            <person name="Naumann U."/>
            <person name="Petersen F."/>
            <person name="Wong J."/>
        </authorList>
    </citation>
    <scope>NUCLEOTIDE SEQUENCE</scope>
    <source>
        <strain evidence="13">GSM-AAB239-AS_SAM_17_03QT</strain>
        <tissue evidence="13">Leaf</tissue>
    </source>
</reference>
<dbReference type="InterPro" id="IPR050587">
    <property type="entry name" value="GNT1/Glycosyltrans_8"/>
</dbReference>
<keyword evidence="9" id="KW-0961">Cell wall biogenesis/degradation</keyword>
<feature type="transmembrane region" description="Helical" evidence="12">
    <location>
        <begin position="15"/>
        <end position="36"/>
    </location>
</feature>
<gene>
    <name evidence="13" type="ORF">M6B38_339000</name>
</gene>
<name>A0AAX6GZ49_IRIPA</name>
<evidence type="ECO:0000256" key="5">
    <source>
        <dbReference type="ARBA" id="ARBA00022723"/>
    </source>
</evidence>
<dbReference type="GO" id="GO:0071555">
    <property type="term" value="P:cell wall organization"/>
    <property type="evidence" value="ECO:0007669"/>
    <property type="project" value="UniProtKB-KW"/>
</dbReference>
<comment type="caution">
    <text evidence="13">The sequence shown here is derived from an EMBL/GenBank/DDBJ whole genome shotgun (WGS) entry which is preliminary data.</text>
</comment>
<evidence type="ECO:0000256" key="10">
    <source>
        <dbReference type="ARBA" id="ARBA00038162"/>
    </source>
</evidence>
<dbReference type="Proteomes" id="UP001140949">
    <property type="component" value="Unassembled WGS sequence"/>
</dbReference>